<evidence type="ECO:0000259" key="9">
    <source>
        <dbReference type="PROSITE" id="PS51085"/>
    </source>
</evidence>
<dbReference type="PANTHER" id="PTHR43112:SF3">
    <property type="entry name" value="FERREDOXIN-2, CHLOROPLASTIC"/>
    <property type="match status" value="1"/>
</dbReference>
<comment type="similarity">
    <text evidence="1 8">Belongs to the 2Fe2S plant-type ferredoxin family.</text>
</comment>
<dbReference type="InterPro" id="IPR036010">
    <property type="entry name" value="2Fe-2S_ferredoxin-like_sf"/>
</dbReference>
<evidence type="ECO:0000256" key="8">
    <source>
        <dbReference type="RuleBase" id="RU364001"/>
    </source>
</evidence>
<keyword evidence="7 8" id="KW-0411">Iron-sulfur</keyword>
<evidence type="ECO:0000256" key="3">
    <source>
        <dbReference type="ARBA" id="ARBA00022714"/>
    </source>
</evidence>
<protein>
    <recommendedName>
        <fullName evidence="8">Ferredoxin</fullName>
    </recommendedName>
</protein>
<sequence length="151" mass="16486">MDMSTLSKACVASCSSWESWRRTKPGTNNLRMQGNASIGVLRKAVRVAVATSDPRFFKVTLRTPVGEQLIEVAEDVYVLDAAENVGINLPVSCRSGNCSSCAAVLKSGEVDQSNQMYLDDEQVSQGFILTCVAYPLSDMVIETHQEARLYS</sequence>
<dbReference type="GO" id="GO:0046872">
    <property type="term" value="F:metal ion binding"/>
    <property type="evidence" value="ECO:0007669"/>
    <property type="project" value="UniProtKB-KW"/>
</dbReference>
<dbReference type="Gene3D" id="3.10.20.30">
    <property type="match status" value="1"/>
</dbReference>
<dbReference type="PANTHER" id="PTHR43112">
    <property type="entry name" value="FERREDOXIN"/>
    <property type="match status" value="1"/>
</dbReference>
<keyword evidence="8" id="KW-0934">Plastid</keyword>
<evidence type="ECO:0000256" key="5">
    <source>
        <dbReference type="ARBA" id="ARBA00022982"/>
    </source>
</evidence>
<keyword evidence="3 8" id="KW-0001">2Fe-2S</keyword>
<dbReference type="Proteomes" id="UP000825935">
    <property type="component" value="Chromosome 13"/>
</dbReference>
<dbReference type="EMBL" id="CM035418">
    <property type="protein sequence ID" value="KAH7421777.1"/>
    <property type="molecule type" value="Genomic_DNA"/>
</dbReference>
<dbReference type="InterPro" id="IPR010241">
    <property type="entry name" value="Fd_pln"/>
</dbReference>
<keyword evidence="4 8" id="KW-0479">Metal-binding</keyword>
<comment type="caution">
    <text evidence="10">The sequence shown here is derived from an EMBL/GenBank/DDBJ whole genome shotgun (WGS) entry which is preliminary data.</text>
</comment>
<dbReference type="Pfam" id="PF00111">
    <property type="entry name" value="Fer2"/>
    <property type="match status" value="1"/>
</dbReference>
<dbReference type="GO" id="GO:0051537">
    <property type="term" value="F:2 iron, 2 sulfur cluster binding"/>
    <property type="evidence" value="ECO:0007669"/>
    <property type="project" value="UniProtKB-KW"/>
</dbReference>
<dbReference type="CDD" id="cd00207">
    <property type="entry name" value="fer2"/>
    <property type="match status" value="1"/>
</dbReference>
<evidence type="ECO:0000256" key="4">
    <source>
        <dbReference type="ARBA" id="ARBA00022723"/>
    </source>
</evidence>
<dbReference type="GO" id="GO:0022900">
    <property type="term" value="P:electron transport chain"/>
    <property type="evidence" value="ECO:0007669"/>
    <property type="project" value="InterPro"/>
</dbReference>
<organism evidence="10 11">
    <name type="scientific">Ceratopteris richardii</name>
    <name type="common">Triangle waterfern</name>
    <dbReference type="NCBI Taxonomy" id="49495"/>
    <lineage>
        <taxon>Eukaryota</taxon>
        <taxon>Viridiplantae</taxon>
        <taxon>Streptophyta</taxon>
        <taxon>Embryophyta</taxon>
        <taxon>Tracheophyta</taxon>
        <taxon>Polypodiopsida</taxon>
        <taxon>Polypodiidae</taxon>
        <taxon>Polypodiales</taxon>
        <taxon>Pteridineae</taxon>
        <taxon>Pteridaceae</taxon>
        <taxon>Parkerioideae</taxon>
        <taxon>Ceratopteris</taxon>
    </lineage>
</organism>
<dbReference type="InterPro" id="IPR012675">
    <property type="entry name" value="Beta-grasp_dom_sf"/>
</dbReference>
<proteinExistence type="inferred from homology"/>
<dbReference type="OMA" id="FICMASS"/>
<feature type="domain" description="2Fe-2S ferredoxin-type" evidence="9">
    <location>
        <begin position="57"/>
        <end position="147"/>
    </location>
</feature>
<reference evidence="10" key="1">
    <citation type="submission" date="2021-08" db="EMBL/GenBank/DDBJ databases">
        <title>WGS assembly of Ceratopteris richardii.</title>
        <authorList>
            <person name="Marchant D.B."/>
            <person name="Chen G."/>
            <person name="Jenkins J."/>
            <person name="Shu S."/>
            <person name="Leebens-Mack J."/>
            <person name="Grimwood J."/>
            <person name="Schmutz J."/>
            <person name="Soltis P."/>
            <person name="Soltis D."/>
            <person name="Chen Z.-H."/>
        </authorList>
    </citation>
    <scope>NUCLEOTIDE SEQUENCE</scope>
    <source>
        <strain evidence="10">Whitten #5841</strain>
        <tissue evidence="10">Leaf</tissue>
    </source>
</reference>
<name>A0A8T2TEQ6_CERRI</name>
<dbReference type="OrthoDB" id="1912055at2759"/>
<evidence type="ECO:0000313" key="10">
    <source>
        <dbReference type="EMBL" id="KAH7421777.1"/>
    </source>
</evidence>
<keyword evidence="2 8" id="KW-0813">Transport</keyword>
<accession>A0A8T2TEQ6</accession>
<evidence type="ECO:0000256" key="6">
    <source>
        <dbReference type="ARBA" id="ARBA00023004"/>
    </source>
</evidence>
<evidence type="ECO:0000256" key="2">
    <source>
        <dbReference type="ARBA" id="ARBA00022448"/>
    </source>
</evidence>
<evidence type="ECO:0000313" key="11">
    <source>
        <dbReference type="Proteomes" id="UP000825935"/>
    </source>
</evidence>
<gene>
    <name evidence="10" type="ORF">KP509_13G075000</name>
</gene>
<keyword evidence="5 8" id="KW-0249">Electron transport</keyword>
<keyword evidence="11" id="KW-1185">Reference proteome</keyword>
<dbReference type="SUPFAM" id="SSF54292">
    <property type="entry name" value="2Fe-2S ferredoxin-like"/>
    <property type="match status" value="1"/>
</dbReference>
<comment type="subcellular location">
    <subcellularLocation>
        <location evidence="8">Plastid</location>
        <location evidence="8">Chloroplast</location>
    </subcellularLocation>
</comment>
<evidence type="ECO:0000256" key="1">
    <source>
        <dbReference type="ARBA" id="ARBA00007874"/>
    </source>
</evidence>
<dbReference type="PROSITE" id="PS00197">
    <property type="entry name" value="2FE2S_FER_1"/>
    <property type="match status" value="1"/>
</dbReference>
<comment type="cofactor">
    <cofactor evidence="8">
        <name>[2Fe-2S] cluster</name>
        <dbReference type="ChEBI" id="CHEBI:190135"/>
    </cofactor>
    <text evidence="8">Binds 1 [2Fe-2S] cluster.</text>
</comment>
<dbReference type="AlphaFoldDB" id="A0A8T2TEQ6"/>
<dbReference type="NCBIfam" id="TIGR02008">
    <property type="entry name" value="fdx_plant"/>
    <property type="match status" value="1"/>
</dbReference>
<dbReference type="InterPro" id="IPR001041">
    <property type="entry name" value="2Fe-2S_ferredoxin-type"/>
</dbReference>
<keyword evidence="8" id="KW-0150">Chloroplast</keyword>
<dbReference type="InterPro" id="IPR006058">
    <property type="entry name" value="2Fe2S_fd_BS"/>
</dbReference>
<dbReference type="PROSITE" id="PS51085">
    <property type="entry name" value="2FE2S_FER_2"/>
    <property type="match status" value="1"/>
</dbReference>
<dbReference type="GO" id="GO:0009507">
    <property type="term" value="C:chloroplast"/>
    <property type="evidence" value="ECO:0007669"/>
    <property type="project" value="UniProtKB-SubCell"/>
</dbReference>
<evidence type="ECO:0000256" key="7">
    <source>
        <dbReference type="ARBA" id="ARBA00023014"/>
    </source>
</evidence>
<dbReference type="GO" id="GO:0009055">
    <property type="term" value="F:electron transfer activity"/>
    <property type="evidence" value="ECO:0007669"/>
    <property type="project" value="InterPro"/>
</dbReference>
<keyword evidence="6 8" id="KW-0408">Iron</keyword>
<comment type="function">
    <text evidence="8">Ferredoxins are iron-sulfur proteins that transfer electrons in a wide variety of metabolic reactions.</text>
</comment>